<evidence type="ECO:0000313" key="2">
    <source>
        <dbReference type="Proteomes" id="UP000676336"/>
    </source>
</evidence>
<sequence>ERDDKIQAVEPFAHLLHCLCLCLHRSDCLLKANPKIFDDDPDVAVYLKKAMDIFKRVIILFDDDEFTDSVGVSLTNSCYF</sequence>
<gene>
    <name evidence="1" type="ORF">SMN809_LOCUS26203</name>
</gene>
<dbReference type="AlphaFoldDB" id="A0A8S2TW86"/>
<organism evidence="1 2">
    <name type="scientific">Rotaria magnacalcarata</name>
    <dbReference type="NCBI Taxonomy" id="392030"/>
    <lineage>
        <taxon>Eukaryota</taxon>
        <taxon>Metazoa</taxon>
        <taxon>Spiralia</taxon>
        <taxon>Gnathifera</taxon>
        <taxon>Rotifera</taxon>
        <taxon>Eurotatoria</taxon>
        <taxon>Bdelloidea</taxon>
        <taxon>Philodinida</taxon>
        <taxon>Philodinidae</taxon>
        <taxon>Rotaria</taxon>
    </lineage>
</organism>
<proteinExistence type="predicted"/>
<accession>A0A8S2TW86</accession>
<evidence type="ECO:0000313" key="1">
    <source>
        <dbReference type="EMBL" id="CAF4303370.1"/>
    </source>
</evidence>
<comment type="caution">
    <text evidence="1">The sequence shown here is derived from an EMBL/GenBank/DDBJ whole genome shotgun (WGS) entry which is preliminary data.</text>
</comment>
<reference evidence="1" key="1">
    <citation type="submission" date="2021-02" db="EMBL/GenBank/DDBJ databases">
        <authorList>
            <person name="Nowell W R."/>
        </authorList>
    </citation>
    <scope>NUCLEOTIDE SEQUENCE</scope>
</reference>
<dbReference type="EMBL" id="CAJOBI010036710">
    <property type="protein sequence ID" value="CAF4303370.1"/>
    <property type="molecule type" value="Genomic_DNA"/>
</dbReference>
<dbReference type="Proteomes" id="UP000676336">
    <property type="component" value="Unassembled WGS sequence"/>
</dbReference>
<name>A0A8S2TW86_9BILA</name>
<protein>
    <submittedName>
        <fullName evidence="1">Uncharacterized protein</fullName>
    </submittedName>
</protein>
<feature type="non-terminal residue" evidence="1">
    <location>
        <position position="1"/>
    </location>
</feature>